<dbReference type="EMBL" id="JANPWB010000016">
    <property type="protein sequence ID" value="KAJ1085052.1"/>
    <property type="molecule type" value="Genomic_DNA"/>
</dbReference>
<name>A0AAV7L3Q1_PLEWA</name>
<dbReference type="Proteomes" id="UP001066276">
    <property type="component" value="Chromosome 12"/>
</dbReference>
<organism evidence="2 3">
    <name type="scientific">Pleurodeles waltl</name>
    <name type="common">Iberian ribbed newt</name>
    <dbReference type="NCBI Taxonomy" id="8319"/>
    <lineage>
        <taxon>Eukaryota</taxon>
        <taxon>Metazoa</taxon>
        <taxon>Chordata</taxon>
        <taxon>Craniata</taxon>
        <taxon>Vertebrata</taxon>
        <taxon>Euteleostomi</taxon>
        <taxon>Amphibia</taxon>
        <taxon>Batrachia</taxon>
        <taxon>Caudata</taxon>
        <taxon>Salamandroidea</taxon>
        <taxon>Salamandridae</taxon>
        <taxon>Pleurodelinae</taxon>
        <taxon>Pleurodeles</taxon>
    </lineage>
</organism>
<dbReference type="AlphaFoldDB" id="A0AAV7L3Q1"/>
<evidence type="ECO:0000256" key="1">
    <source>
        <dbReference type="SAM" id="MobiDB-lite"/>
    </source>
</evidence>
<keyword evidence="3" id="KW-1185">Reference proteome</keyword>
<reference evidence="2" key="1">
    <citation type="journal article" date="2022" name="bioRxiv">
        <title>Sequencing and chromosome-scale assembly of the giantPleurodeles waltlgenome.</title>
        <authorList>
            <person name="Brown T."/>
            <person name="Elewa A."/>
            <person name="Iarovenko S."/>
            <person name="Subramanian E."/>
            <person name="Araus A.J."/>
            <person name="Petzold A."/>
            <person name="Susuki M."/>
            <person name="Suzuki K.-i.T."/>
            <person name="Hayashi T."/>
            <person name="Toyoda A."/>
            <person name="Oliveira C."/>
            <person name="Osipova E."/>
            <person name="Leigh N.D."/>
            <person name="Simon A."/>
            <person name="Yun M.H."/>
        </authorList>
    </citation>
    <scope>NUCLEOTIDE SEQUENCE</scope>
    <source>
        <strain evidence="2">20211129_DDA</strain>
        <tissue evidence="2">Liver</tissue>
    </source>
</reference>
<gene>
    <name evidence="2" type="ORF">NDU88_005185</name>
</gene>
<evidence type="ECO:0000313" key="2">
    <source>
        <dbReference type="EMBL" id="KAJ1085052.1"/>
    </source>
</evidence>
<feature type="region of interest" description="Disordered" evidence="1">
    <location>
        <begin position="58"/>
        <end position="78"/>
    </location>
</feature>
<evidence type="ECO:0000313" key="3">
    <source>
        <dbReference type="Proteomes" id="UP001066276"/>
    </source>
</evidence>
<proteinExistence type="predicted"/>
<sequence length="99" mass="11048">MELKSPPLGGAEKERGRKCCDVRLKCPGTARASNRRTLLRQKTKREPLRRRVGTLYRTGKLRGGSPQKRSGSPVGRALGNALTGRGAFKWNARRRALYT</sequence>
<comment type="caution">
    <text evidence="2">The sequence shown here is derived from an EMBL/GenBank/DDBJ whole genome shotgun (WGS) entry which is preliminary data.</text>
</comment>
<accession>A0AAV7L3Q1</accession>
<protein>
    <submittedName>
        <fullName evidence="2">Uncharacterized protein</fullName>
    </submittedName>
</protein>